<keyword evidence="11" id="KW-1185">Reference proteome</keyword>
<organism evidence="10 11">
    <name type="scientific">Reticulomyxa filosa</name>
    <dbReference type="NCBI Taxonomy" id="46433"/>
    <lineage>
        <taxon>Eukaryota</taxon>
        <taxon>Sar</taxon>
        <taxon>Rhizaria</taxon>
        <taxon>Retaria</taxon>
        <taxon>Foraminifera</taxon>
        <taxon>Monothalamids</taxon>
        <taxon>Reticulomyxidae</taxon>
        <taxon>Reticulomyxa</taxon>
    </lineage>
</organism>
<dbReference type="EC" id="3.1.3.16" evidence="2"/>
<dbReference type="PANTHER" id="PTHR23081:SF36">
    <property type="entry name" value="RNA POLYMERASE II SUBUNIT A C-TERMINAL DOMAIN PHOSPHATASE"/>
    <property type="match status" value="1"/>
</dbReference>
<dbReference type="Pfam" id="PF03031">
    <property type="entry name" value="NIF"/>
    <property type="match status" value="1"/>
</dbReference>
<dbReference type="Pfam" id="PF00533">
    <property type="entry name" value="BRCT"/>
    <property type="match status" value="1"/>
</dbReference>
<dbReference type="SUPFAM" id="SSF56784">
    <property type="entry name" value="HAD-like"/>
    <property type="match status" value="1"/>
</dbReference>
<feature type="compositionally biased region" description="Low complexity" evidence="7">
    <location>
        <begin position="570"/>
        <end position="580"/>
    </location>
</feature>
<dbReference type="PROSITE" id="PS50969">
    <property type="entry name" value="FCP1"/>
    <property type="match status" value="1"/>
</dbReference>
<dbReference type="SMART" id="SM00577">
    <property type="entry name" value="CPDc"/>
    <property type="match status" value="1"/>
</dbReference>
<dbReference type="InterPro" id="IPR036420">
    <property type="entry name" value="BRCT_dom_sf"/>
</dbReference>
<evidence type="ECO:0000256" key="1">
    <source>
        <dbReference type="ARBA" id="ARBA00004123"/>
    </source>
</evidence>
<proteinExistence type="predicted"/>
<dbReference type="InterPro" id="IPR004274">
    <property type="entry name" value="FCP1_dom"/>
</dbReference>
<feature type="compositionally biased region" description="Basic and acidic residues" evidence="7">
    <location>
        <begin position="806"/>
        <end position="820"/>
    </location>
</feature>
<feature type="domain" description="FCP1 homology" evidence="9">
    <location>
        <begin position="159"/>
        <end position="345"/>
    </location>
</feature>
<dbReference type="Proteomes" id="UP000023152">
    <property type="component" value="Unassembled WGS sequence"/>
</dbReference>
<dbReference type="CDD" id="cd17729">
    <property type="entry name" value="BRCT_CTDP1"/>
    <property type="match status" value="1"/>
</dbReference>
<comment type="catalytic activity">
    <reaction evidence="5">
        <text>O-phospho-L-seryl-[protein] + H2O = L-seryl-[protein] + phosphate</text>
        <dbReference type="Rhea" id="RHEA:20629"/>
        <dbReference type="Rhea" id="RHEA-COMP:9863"/>
        <dbReference type="Rhea" id="RHEA-COMP:11604"/>
        <dbReference type="ChEBI" id="CHEBI:15377"/>
        <dbReference type="ChEBI" id="CHEBI:29999"/>
        <dbReference type="ChEBI" id="CHEBI:43474"/>
        <dbReference type="ChEBI" id="CHEBI:83421"/>
        <dbReference type="EC" id="3.1.3.16"/>
    </reaction>
</comment>
<dbReference type="InterPro" id="IPR001357">
    <property type="entry name" value="BRCT_dom"/>
</dbReference>
<accession>X6NN23</accession>
<dbReference type="SMART" id="SM00292">
    <property type="entry name" value="BRCT"/>
    <property type="match status" value="1"/>
</dbReference>
<evidence type="ECO:0000256" key="4">
    <source>
        <dbReference type="ARBA" id="ARBA00023242"/>
    </source>
</evidence>
<feature type="compositionally biased region" description="Acidic residues" evidence="7">
    <location>
        <begin position="587"/>
        <end position="601"/>
    </location>
</feature>
<evidence type="ECO:0000256" key="5">
    <source>
        <dbReference type="ARBA" id="ARBA00047761"/>
    </source>
</evidence>
<name>X6NN23_RETFI</name>
<dbReference type="Gene3D" id="3.40.50.1000">
    <property type="entry name" value="HAD superfamily/HAD-like"/>
    <property type="match status" value="1"/>
</dbReference>
<evidence type="ECO:0000256" key="3">
    <source>
        <dbReference type="ARBA" id="ARBA00022801"/>
    </source>
</evidence>
<evidence type="ECO:0000256" key="7">
    <source>
        <dbReference type="SAM" id="MobiDB-lite"/>
    </source>
</evidence>
<evidence type="ECO:0000313" key="11">
    <source>
        <dbReference type="Proteomes" id="UP000023152"/>
    </source>
</evidence>
<evidence type="ECO:0000313" key="10">
    <source>
        <dbReference type="EMBL" id="ETO27675.1"/>
    </source>
</evidence>
<dbReference type="GO" id="GO:0005634">
    <property type="term" value="C:nucleus"/>
    <property type="evidence" value="ECO:0007669"/>
    <property type="project" value="UniProtKB-SubCell"/>
</dbReference>
<evidence type="ECO:0000256" key="2">
    <source>
        <dbReference type="ARBA" id="ARBA00013081"/>
    </source>
</evidence>
<feature type="domain" description="BRCT" evidence="8">
    <location>
        <begin position="629"/>
        <end position="711"/>
    </location>
</feature>
<dbReference type="Gene3D" id="3.40.50.10190">
    <property type="entry name" value="BRCT domain"/>
    <property type="match status" value="1"/>
</dbReference>
<comment type="caution">
    <text evidence="10">The sequence shown here is derived from an EMBL/GenBank/DDBJ whole genome shotgun (WGS) entry which is preliminary data.</text>
</comment>
<evidence type="ECO:0000259" key="8">
    <source>
        <dbReference type="PROSITE" id="PS50172"/>
    </source>
</evidence>
<evidence type="ECO:0000259" key="9">
    <source>
        <dbReference type="PROSITE" id="PS50969"/>
    </source>
</evidence>
<dbReference type="SUPFAM" id="SSF52113">
    <property type="entry name" value="BRCT domain"/>
    <property type="match status" value="1"/>
</dbReference>
<protein>
    <recommendedName>
        <fullName evidence="2">protein-serine/threonine phosphatase</fullName>
        <ecNumber evidence="2">3.1.3.16</ecNumber>
    </recommendedName>
</protein>
<reference evidence="10 11" key="1">
    <citation type="journal article" date="2013" name="Curr. Biol.">
        <title>The Genome of the Foraminiferan Reticulomyxa filosa.</title>
        <authorList>
            <person name="Glockner G."/>
            <person name="Hulsmann N."/>
            <person name="Schleicher M."/>
            <person name="Noegel A.A."/>
            <person name="Eichinger L."/>
            <person name="Gallinger C."/>
            <person name="Pawlowski J."/>
            <person name="Sierra R."/>
            <person name="Euteneuer U."/>
            <person name="Pillet L."/>
            <person name="Moustafa A."/>
            <person name="Platzer M."/>
            <person name="Groth M."/>
            <person name="Szafranski K."/>
            <person name="Schliwa M."/>
        </authorList>
    </citation>
    <scope>NUCLEOTIDE SEQUENCE [LARGE SCALE GENOMIC DNA]</scope>
</reference>
<comment type="subcellular location">
    <subcellularLocation>
        <location evidence="1">Nucleus</location>
    </subcellularLocation>
</comment>
<feature type="compositionally biased region" description="Low complexity" evidence="7">
    <location>
        <begin position="550"/>
        <end position="563"/>
    </location>
</feature>
<feature type="compositionally biased region" description="Basic and acidic residues" evidence="7">
    <location>
        <begin position="603"/>
        <end position="617"/>
    </location>
</feature>
<dbReference type="PANTHER" id="PTHR23081">
    <property type="entry name" value="RNA POLYMERASE II CTD PHOSPHATASE"/>
    <property type="match status" value="1"/>
</dbReference>
<dbReference type="CDD" id="cd07521">
    <property type="entry name" value="HAD_FCP1-like"/>
    <property type="match status" value="1"/>
</dbReference>
<dbReference type="InterPro" id="IPR036412">
    <property type="entry name" value="HAD-like_sf"/>
</dbReference>
<comment type="catalytic activity">
    <reaction evidence="6">
        <text>O-phospho-L-threonyl-[protein] + H2O = L-threonyl-[protein] + phosphate</text>
        <dbReference type="Rhea" id="RHEA:47004"/>
        <dbReference type="Rhea" id="RHEA-COMP:11060"/>
        <dbReference type="Rhea" id="RHEA-COMP:11605"/>
        <dbReference type="ChEBI" id="CHEBI:15377"/>
        <dbReference type="ChEBI" id="CHEBI:30013"/>
        <dbReference type="ChEBI" id="CHEBI:43474"/>
        <dbReference type="ChEBI" id="CHEBI:61977"/>
        <dbReference type="EC" id="3.1.3.16"/>
    </reaction>
</comment>
<dbReference type="InterPro" id="IPR023214">
    <property type="entry name" value="HAD_sf"/>
</dbReference>
<keyword evidence="3" id="KW-0378">Hydrolase</keyword>
<dbReference type="InterPro" id="IPR039189">
    <property type="entry name" value="Fcp1"/>
</dbReference>
<dbReference type="OrthoDB" id="10249888at2759"/>
<dbReference type="PROSITE" id="PS50172">
    <property type="entry name" value="BRCT"/>
    <property type="match status" value="1"/>
</dbReference>
<dbReference type="GO" id="GO:0008420">
    <property type="term" value="F:RNA polymerase II CTD heptapeptide repeat phosphatase activity"/>
    <property type="evidence" value="ECO:0007669"/>
    <property type="project" value="InterPro"/>
</dbReference>
<feature type="region of interest" description="Disordered" evidence="7">
    <location>
        <begin position="792"/>
        <end position="822"/>
    </location>
</feature>
<keyword evidence="4" id="KW-0539">Nucleus</keyword>
<dbReference type="AlphaFoldDB" id="X6NN23"/>
<sequence length="902" mass="103223">MSLKTHFQTLPEVSQEELLRIESYQQKYHYEILAITARPGDKVEPQKVLGKFGIFLTKSRTRVWMADIKQAIFVIEYCPHEIEYDGLCCNCGQDVSLIQEKNPQMYQRKTAALIVGGVTVQGHSHESGNTSHVSSKQKMLRLTYNALHHTSEENSEHLLKQRKLALVLDIDHTFLHATRDPQALQVAEDVSFCQDVHSFVLPGHKTPYFIKLRPGFLQFLQSIQKYYEIHLYTMSMRKYAEEIVKYIDHRMFQLSKTANHSNHSRQQLIKNLVTRDDVHSSKKYLHCIYPCDDRMVMIVDDRVDVWPSAVNNVIQIHKCYSTQTQLLSNIIHAIQTNIKKKMPTLLFVCLLAYLCYNGPIMDTDLFWPSEDAIISNTRMQDRMGVTLIALTGTITPNSDTAKSIRKYCLDYFRELGVYSIEVEPDSIQIFTHRSPDQIKLVKFQQSITENTNCSWLQPLQNAKIEYKVNFTELRRKEGDQVLSCLAHVLVKIHQLFYQQWDKMSNKVKTGSKTTSKKRVHFDLTVSSPQNLANEIIKTNEESKHNDDAQTSNISSNTNTDTATQSQETQNITNNDNNSNGDKNDNANDNDNEESNEDDNINDDLPHDRINHEKASPIPRPDVRKLLKKLKQKVFQGNVFVFSGLFPVNTNLERTYEWKLSIEFGAKCVTTLSPGNVEQVTHCIAPKMGTNKTNIALQCGIEIVHPHWLYNSTTHYLKSDPKMYRPSGWAPEKHEAPGKANLPTQKIENNKGRNILVVYKSKLSCFQNNLGLPISTKKRKRVQEKSNEMDVDMNIGTKPSVKRSKKHDNPQHEQASEDMKPDLLNASTAISEKKLDQEYLFNIPVNKSSNYEDLETIVGSNESATTNNSTDASMTMSHNAINEEEIPDDTINQLLDEELAALM</sequence>
<dbReference type="EMBL" id="ASPP01007112">
    <property type="protein sequence ID" value="ETO27675.1"/>
    <property type="molecule type" value="Genomic_DNA"/>
</dbReference>
<feature type="region of interest" description="Disordered" evidence="7">
    <location>
        <begin position="539"/>
        <end position="617"/>
    </location>
</feature>
<gene>
    <name evidence="10" type="ORF">RFI_09458</name>
</gene>
<evidence type="ECO:0000256" key="6">
    <source>
        <dbReference type="ARBA" id="ARBA00048336"/>
    </source>
</evidence>